<evidence type="ECO:0000256" key="2">
    <source>
        <dbReference type="ARBA" id="ARBA00039140"/>
    </source>
</evidence>
<dbReference type="RefSeq" id="WP_189488537.1">
    <property type="nucleotide sequence ID" value="NZ_BMZB01000006.1"/>
</dbReference>
<dbReference type="InterPro" id="IPR035909">
    <property type="entry name" value="CheB_C"/>
</dbReference>
<dbReference type="PANTHER" id="PTHR42872:SF6">
    <property type="entry name" value="PROTEIN-GLUTAMATE METHYLESTERASE_PROTEIN-GLUTAMINE GLUTAMINASE"/>
    <property type="match status" value="1"/>
</dbReference>
<reference evidence="6" key="1">
    <citation type="journal article" date="2014" name="Int. J. Syst. Evol. Microbiol.">
        <title>Complete genome sequence of Corynebacterium casei LMG S-19264T (=DSM 44701T), isolated from a smear-ripened cheese.</title>
        <authorList>
            <consortium name="US DOE Joint Genome Institute (JGI-PGF)"/>
            <person name="Walter F."/>
            <person name="Albersmeier A."/>
            <person name="Kalinowski J."/>
            <person name="Ruckert C."/>
        </authorList>
    </citation>
    <scope>NUCLEOTIDE SEQUENCE</scope>
    <source>
        <strain evidence="6">KCTC 32296</strain>
    </source>
</reference>
<evidence type="ECO:0000313" key="7">
    <source>
        <dbReference type="Proteomes" id="UP000662572"/>
    </source>
</evidence>
<dbReference type="Pfam" id="PF01339">
    <property type="entry name" value="CheB_methylest"/>
    <property type="match status" value="1"/>
</dbReference>
<comment type="catalytic activity">
    <reaction evidence="3">
        <text>[protein]-L-glutamate 5-O-methyl ester + H2O = L-glutamyl-[protein] + methanol + H(+)</text>
        <dbReference type="Rhea" id="RHEA:23236"/>
        <dbReference type="Rhea" id="RHEA-COMP:10208"/>
        <dbReference type="Rhea" id="RHEA-COMP:10311"/>
        <dbReference type="ChEBI" id="CHEBI:15377"/>
        <dbReference type="ChEBI" id="CHEBI:15378"/>
        <dbReference type="ChEBI" id="CHEBI:17790"/>
        <dbReference type="ChEBI" id="CHEBI:29973"/>
        <dbReference type="ChEBI" id="CHEBI:82795"/>
        <dbReference type="EC" id="3.1.1.61"/>
    </reaction>
</comment>
<evidence type="ECO:0000256" key="4">
    <source>
        <dbReference type="PROSITE-ProRule" id="PRU00050"/>
    </source>
</evidence>
<feature type="domain" description="CheB-type methylesterase" evidence="5">
    <location>
        <begin position="2"/>
        <end position="192"/>
    </location>
</feature>
<sequence length="192" mass="20248">MPEPAHKPYRAVVIGASAGGLKALSAILPHLPADYPLPIMVVIHVPPHRRSLIAPLFEEKSQVRVVEAEDKTPIEGGCVFFAPPDYHLLVERSFELSLSSEAPVLFSRPSIDVLFETAADAYGDGLIGVILTGANNDGAAGLKAVMAYGGKGLIQTPATAFSRAMPEAAIEACPSALILDLDDILLELKNAA</sequence>
<dbReference type="PROSITE" id="PS50122">
    <property type="entry name" value="CHEB"/>
    <property type="match status" value="1"/>
</dbReference>
<evidence type="ECO:0000256" key="3">
    <source>
        <dbReference type="ARBA" id="ARBA00048267"/>
    </source>
</evidence>
<dbReference type="GO" id="GO:0008984">
    <property type="term" value="F:protein-glutamate methylesterase activity"/>
    <property type="evidence" value="ECO:0007669"/>
    <property type="project" value="UniProtKB-EC"/>
</dbReference>
<dbReference type="Gene3D" id="3.40.50.180">
    <property type="entry name" value="Methylesterase CheB, C-terminal domain"/>
    <property type="match status" value="1"/>
</dbReference>
<dbReference type="GO" id="GO:0000156">
    <property type="term" value="F:phosphorelay response regulator activity"/>
    <property type="evidence" value="ECO:0007669"/>
    <property type="project" value="InterPro"/>
</dbReference>
<dbReference type="GO" id="GO:0005737">
    <property type="term" value="C:cytoplasm"/>
    <property type="evidence" value="ECO:0007669"/>
    <property type="project" value="InterPro"/>
</dbReference>
<evidence type="ECO:0000256" key="1">
    <source>
        <dbReference type="ARBA" id="ARBA00022801"/>
    </source>
</evidence>
<dbReference type="CDD" id="cd16433">
    <property type="entry name" value="CheB"/>
    <property type="match status" value="1"/>
</dbReference>
<keyword evidence="4" id="KW-0145">Chemotaxis</keyword>
<comment type="caution">
    <text evidence="6">The sequence shown here is derived from an EMBL/GenBank/DDBJ whole genome shotgun (WGS) entry which is preliminary data.</text>
</comment>
<accession>A0A918UY31</accession>
<name>A0A918UY31_9CAUL</name>
<evidence type="ECO:0000259" key="5">
    <source>
        <dbReference type="PROSITE" id="PS50122"/>
    </source>
</evidence>
<keyword evidence="1 4" id="KW-0378">Hydrolase</keyword>
<dbReference type="PANTHER" id="PTHR42872">
    <property type="entry name" value="PROTEIN-GLUTAMATE METHYLESTERASE/PROTEIN-GLUTAMINE GLUTAMINASE"/>
    <property type="match status" value="1"/>
</dbReference>
<dbReference type="Proteomes" id="UP000662572">
    <property type="component" value="Unassembled WGS sequence"/>
</dbReference>
<dbReference type="EC" id="3.1.1.61" evidence="2"/>
<dbReference type="EMBL" id="BMZB01000006">
    <property type="protein sequence ID" value="GGZ43104.1"/>
    <property type="molecule type" value="Genomic_DNA"/>
</dbReference>
<feature type="active site" evidence="4">
    <location>
        <position position="17"/>
    </location>
</feature>
<protein>
    <recommendedName>
        <fullName evidence="2">protein-glutamate methylesterase</fullName>
        <ecNumber evidence="2">3.1.1.61</ecNumber>
    </recommendedName>
</protein>
<reference evidence="6" key="2">
    <citation type="submission" date="2020-09" db="EMBL/GenBank/DDBJ databases">
        <authorList>
            <person name="Sun Q."/>
            <person name="Kim S."/>
        </authorList>
    </citation>
    <scope>NUCLEOTIDE SEQUENCE</scope>
    <source>
        <strain evidence="6">KCTC 32296</strain>
    </source>
</reference>
<feature type="active site" evidence="4">
    <location>
        <position position="44"/>
    </location>
</feature>
<gene>
    <name evidence="6" type="ORF">GCM10011273_32370</name>
</gene>
<dbReference type="AlphaFoldDB" id="A0A918UY31"/>
<feature type="active site" evidence="4">
    <location>
        <position position="137"/>
    </location>
</feature>
<evidence type="ECO:0000313" key="6">
    <source>
        <dbReference type="EMBL" id="GGZ43104.1"/>
    </source>
</evidence>
<organism evidence="6 7">
    <name type="scientific">Asticcacaulis endophyticus</name>
    <dbReference type="NCBI Taxonomy" id="1395890"/>
    <lineage>
        <taxon>Bacteria</taxon>
        <taxon>Pseudomonadati</taxon>
        <taxon>Pseudomonadota</taxon>
        <taxon>Alphaproteobacteria</taxon>
        <taxon>Caulobacterales</taxon>
        <taxon>Caulobacteraceae</taxon>
        <taxon>Asticcacaulis</taxon>
    </lineage>
</organism>
<proteinExistence type="predicted"/>
<dbReference type="InterPro" id="IPR000673">
    <property type="entry name" value="Sig_transdc_resp-reg_Me-estase"/>
</dbReference>
<keyword evidence="7" id="KW-1185">Reference proteome</keyword>
<dbReference type="SUPFAM" id="SSF52738">
    <property type="entry name" value="Methylesterase CheB, C-terminal domain"/>
    <property type="match status" value="1"/>
</dbReference>
<dbReference type="GO" id="GO:0006935">
    <property type="term" value="P:chemotaxis"/>
    <property type="evidence" value="ECO:0007669"/>
    <property type="project" value="UniProtKB-UniRule"/>
</dbReference>